<dbReference type="AlphaFoldDB" id="A0A8H7K6P9"/>
<protein>
    <submittedName>
        <fullName evidence="1">Uncharacterized protein</fullName>
    </submittedName>
</protein>
<accession>A0A8H7K6P9</accession>
<proteinExistence type="predicted"/>
<gene>
    <name evidence="1" type="ORF">IM811_004522</name>
</gene>
<comment type="caution">
    <text evidence="1">The sequence shown here is derived from an EMBL/GenBank/DDBJ whole genome shotgun (WGS) entry which is preliminary data.</text>
</comment>
<organism evidence="1 2">
    <name type="scientific">Bionectria ochroleuca</name>
    <name type="common">Gliocladium roseum</name>
    <dbReference type="NCBI Taxonomy" id="29856"/>
    <lineage>
        <taxon>Eukaryota</taxon>
        <taxon>Fungi</taxon>
        <taxon>Dikarya</taxon>
        <taxon>Ascomycota</taxon>
        <taxon>Pezizomycotina</taxon>
        <taxon>Sordariomycetes</taxon>
        <taxon>Hypocreomycetidae</taxon>
        <taxon>Hypocreales</taxon>
        <taxon>Bionectriaceae</taxon>
        <taxon>Clonostachys</taxon>
    </lineage>
</organism>
<name>A0A8H7K6P9_BIOOC</name>
<sequence>MTASVPQIGSSHYHFRAFPSTATPHLPRCDVRLLRDSLPLSCWNCLLIDGQAPHPPTDMAHQRAPELGATFVPGGWDDYSMPEVVAPSPQRYVFLSLFGLNLLAAPCLPAPVSPAS</sequence>
<evidence type="ECO:0000313" key="2">
    <source>
        <dbReference type="Proteomes" id="UP000616885"/>
    </source>
</evidence>
<evidence type="ECO:0000313" key="1">
    <source>
        <dbReference type="EMBL" id="KAF9744900.1"/>
    </source>
</evidence>
<reference evidence="1" key="1">
    <citation type="submission" date="2020-10" db="EMBL/GenBank/DDBJ databases">
        <title>High-Quality Genome Resource of Clonostachys rosea strain S41 by Oxford Nanopore Long-Read Sequencing.</title>
        <authorList>
            <person name="Wang H."/>
        </authorList>
    </citation>
    <scope>NUCLEOTIDE SEQUENCE</scope>
    <source>
        <strain evidence="1">S41</strain>
    </source>
</reference>
<dbReference type="Proteomes" id="UP000616885">
    <property type="component" value="Unassembled WGS sequence"/>
</dbReference>
<dbReference type="EMBL" id="JADCTT010000013">
    <property type="protein sequence ID" value="KAF9744900.1"/>
    <property type="molecule type" value="Genomic_DNA"/>
</dbReference>